<gene>
    <name evidence="2" type="ORF">AVDCRST_MAG67-2417</name>
</gene>
<feature type="compositionally biased region" description="Low complexity" evidence="1">
    <location>
        <begin position="9"/>
        <end position="21"/>
    </location>
</feature>
<feature type="compositionally biased region" description="Basic residues" evidence="1">
    <location>
        <begin position="88"/>
        <end position="102"/>
    </location>
</feature>
<evidence type="ECO:0000313" key="2">
    <source>
        <dbReference type="EMBL" id="CAA9505715.1"/>
    </source>
</evidence>
<feature type="compositionally biased region" description="Low complexity" evidence="1">
    <location>
        <begin position="105"/>
        <end position="133"/>
    </location>
</feature>
<proteinExistence type="predicted"/>
<sequence>WSCKRSQGTSRHPLSRRSSPPSRHPTPRSGPRRQRQPCGCSTSPGIRPPPPTRSMRRHPPKRPRRARPSSRAHRAAAAKTQPRDPRRPLARGHTPFRCRWHCLQRSPRWASSSPWRSRAAARPTTAAPSGPRRVPLRPARRWTSNFVPFNGSSTTRRSRHRS</sequence>
<feature type="compositionally biased region" description="Polar residues" evidence="1">
    <location>
        <begin position="142"/>
        <end position="151"/>
    </location>
</feature>
<name>A0A6J4SUF5_9ACTN</name>
<feature type="region of interest" description="Disordered" evidence="1">
    <location>
        <begin position="1"/>
        <end position="162"/>
    </location>
</feature>
<reference evidence="2" key="1">
    <citation type="submission" date="2020-02" db="EMBL/GenBank/DDBJ databases">
        <authorList>
            <person name="Meier V. D."/>
        </authorList>
    </citation>
    <scope>NUCLEOTIDE SEQUENCE</scope>
    <source>
        <strain evidence="2">AVDCRST_MAG67</strain>
    </source>
</reference>
<dbReference type="EMBL" id="CADCVQ010000095">
    <property type="protein sequence ID" value="CAA9505715.1"/>
    <property type="molecule type" value="Genomic_DNA"/>
</dbReference>
<accession>A0A6J4SUF5</accession>
<dbReference type="AlphaFoldDB" id="A0A6J4SUF5"/>
<evidence type="ECO:0000256" key="1">
    <source>
        <dbReference type="SAM" id="MobiDB-lite"/>
    </source>
</evidence>
<feature type="compositionally biased region" description="Basic residues" evidence="1">
    <location>
        <begin position="54"/>
        <end position="76"/>
    </location>
</feature>
<organism evidence="2">
    <name type="scientific">uncultured Solirubrobacteraceae bacterium</name>
    <dbReference type="NCBI Taxonomy" id="1162706"/>
    <lineage>
        <taxon>Bacteria</taxon>
        <taxon>Bacillati</taxon>
        <taxon>Actinomycetota</taxon>
        <taxon>Thermoleophilia</taxon>
        <taxon>Solirubrobacterales</taxon>
        <taxon>Solirubrobacteraceae</taxon>
        <taxon>environmental samples</taxon>
    </lineage>
</organism>
<feature type="non-terminal residue" evidence="2">
    <location>
        <position position="162"/>
    </location>
</feature>
<protein>
    <submittedName>
        <fullName evidence="2">Uncharacterized protein</fullName>
    </submittedName>
</protein>
<feature type="non-terminal residue" evidence="2">
    <location>
        <position position="1"/>
    </location>
</feature>